<dbReference type="GO" id="GO:0032543">
    <property type="term" value="P:mitochondrial translation"/>
    <property type="evidence" value="ECO:0007669"/>
    <property type="project" value="TreeGrafter"/>
</dbReference>
<keyword evidence="3" id="KW-1185">Reference proteome</keyword>
<proteinExistence type="predicted"/>
<gene>
    <name evidence="2" type="ORF">SCODWIG_03129</name>
</gene>
<dbReference type="GO" id="GO:0005763">
    <property type="term" value="C:mitochondrial small ribosomal subunit"/>
    <property type="evidence" value="ECO:0007669"/>
    <property type="project" value="TreeGrafter"/>
</dbReference>
<dbReference type="Pfam" id="PF12298">
    <property type="entry name" value="Bot1p"/>
    <property type="match status" value="1"/>
</dbReference>
<feature type="region of interest" description="Disordered" evidence="1">
    <location>
        <begin position="105"/>
        <end position="129"/>
    </location>
</feature>
<protein>
    <submittedName>
        <fullName evidence="2">Related to 37S ribosomal protein S35, mitochondrial</fullName>
    </submittedName>
</protein>
<dbReference type="VEuPathDB" id="FungiDB:SCODWIG_03129"/>
<organism evidence="2 3">
    <name type="scientific">Saccharomycodes ludwigii</name>
    <dbReference type="NCBI Taxonomy" id="36035"/>
    <lineage>
        <taxon>Eukaryota</taxon>
        <taxon>Fungi</taxon>
        <taxon>Dikarya</taxon>
        <taxon>Ascomycota</taxon>
        <taxon>Saccharomycotina</taxon>
        <taxon>Saccharomycetes</taxon>
        <taxon>Saccharomycodales</taxon>
        <taxon>Saccharomycodaceae</taxon>
        <taxon>Saccharomycodes</taxon>
    </lineage>
</organism>
<evidence type="ECO:0000313" key="3">
    <source>
        <dbReference type="Proteomes" id="UP000262825"/>
    </source>
</evidence>
<evidence type="ECO:0000256" key="1">
    <source>
        <dbReference type="SAM" id="MobiDB-lite"/>
    </source>
</evidence>
<dbReference type="EMBL" id="UFAJ01000673">
    <property type="protein sequence ID" value="SSD61368.1"/>
    <property type="molecule type" value="Genomic_DNA"/>
</dbReference>
<reference evidence="3" key="1">
    <citation type="submission" date="2018-06" db="EMBL/GenBank/DDBJ databases">
        <authorList>
            <person name="Guldener U."/>
        </authorList>
    </citation>
    <scope>NUCLEOTIDE SEQUENCE [LARGE SCALE GENOMIC DNA]</scope>
    <source>
        <strain evidence="3">UTAD17</strain>
    </source>
</reference>
<dbReference type="AlphaFoldDB" id="A0A376B9K9"/>
<sequence length="366" mass="41249">MLSSTSRLKTTNKAITTQIQLVRNISRRRIAYPFYKFKKLGKTHEKQHDTNLKYAMRQFLGPRDYKGEYPFNKYFAVPTNHQPKYVTPDLERGLSLRDPITGQILEVGGSGSGRNTNLVPSSQSSRLSNEEDIQARINRQQTSNSAISNRRLQPFPANEFCQTNCIVGNELKEQIYQEIEVNHVSSQTVSQKYGLKIPRVEAIVKLMKIEHHWESTKSVIPDLQAMSETMYKMFPLFTPKQTSENLSEIPVPPKALTSRFMVLAESQPFGPVDASNVLGLEPAETTLEKLATLGEHSAHNISSASGSKNTKKHKVVYGVVNKGDKAILKFVNAKIGEVGYRYGAGNRDNKKDRKIGFNKLGQMIYI</sequence>
<evidence type="ECO:0000313" key="2">
    <source>
        <dbReference type="EMBL" id="SSD61368.1"/>
    </source>
</evidence>
<dbReference type="OrthoDB" id="10052321at2759"/>
<dbReference type="GO" id="GO:0003735">
    <property type="term" value="F:structural constituent of ribosome"/>
    <property type="evidence" value="ECO:0007669"/>
    <property type="project" value="TreeGrafter"/>
</dbReference>
<dbReference type="Proteomes" id="UP000262825">
    <property type="component" value="Unassembled WGS sequence"/>
</dbReference>
<accession>A0A376B9K9</accession>
<keyword evidence="2" id="KW-0687">Ribonucleoprotein</keyword>
<feature type="compositionally biased region" description="Polar residues" evidence="1">
    <location>
        <begin position="113"/>
        <end position="127"/>
    </location>
</feature>
<dbReference type="InterPro" id="IPR021036">
    <property type="entry name" value="Ribosomal_mS45"/>
</dbReference>
<name>A0A376B9K9_9ASCO</name>
<dbReference type="PANTHER" id="PTHR28158:SF1">
    <property type="entry name" value="SMALL RIBOSOMAL SUBUNIT PROTEIN MS45"/>
    <property type="match status" value="1"/>
</dbReference>
<dbReference type="PANTHER" id="PTHR28158">
    <property type="entry name" value="37S RIBOSOMAL PROTEIN S35, MITOCHONDRIAL"/>
    <property type="match status" value="1"/>
</dbReference>
<keyword evidence="2" id="KW-0689">Ribosomal protein</keyword>